<keyword evidence="3" id="KW-1185">Reference proteome</keyword>
<dbReference type="GeneID" id="87877604"/>
<proteinExistence type="predicted"/>
<feature type="compositionally biased region" description="Basic and acidic residues" evidence="1">
    <location>
        <begin position="26"/>
        <end position="49"/>
    </location>
</feature>
<evidence type="ECO:0000313" key="2">
    <source>
        <dbReference type="EMBL" id="KAK3497230.1"/>
    </source>
</evidence>
<protein>
    <submittedName>
        <fullName evidence="2">NADH-ubiquinone oxidoreductase 17.8 kDa subunit, mitochondrial</fullName>
    </submittedName>
</protein>
<reference evidence="2 3" key="1">
    <citation type="journal article" date="2023" name="Mol. Phylogenet. Evol.">
        <title>Genome-scale phylogeny and comparative genomics of the fungal order Sordariales.</title>
        <authorList>
            <person name="Hensen N."/>
            <person name="Bonometti L."/>
            <person name="Westerberg I."/>
            <person name="Brannstrom I.O."/>
            <person name="Guillou S."/>
            <person name="Cros-Aarteil S."/>
            <person name="Calhoun S."/>
            <person name="Haridas S."/>
            <person name="Kuo A."/>
            <person name="Mondo S."/>
            <person name="Pangilinan J."/>
            <person name="Riley R."/>
            <person name="LaButti K."/>
            <person name="Andreopoulos B."/>
            <person name="Lipzen A."/>
            <person name="Chen C."/>
            <person name="Yan M."/>
            <person name="Daum C."/>
            <person name="Ng V."/>
            <person name="Clum A."/>
            <person name="Steindorff A."/>
            <person name="Ohm R.A."/>
            <person name="Martin F."/>
            <person name="Silar P."/>
            <person name="Natvig D.O."/>
            <person name="Lalanne C."/>
            <person name="Gautier V."/>
            <person name="Ament-Velasquez S.L."/>
            <person name="Kruys A."/>
            <person name="Hutchinson M.I."/>
            <person name="Powell A.J."/>
            <person name="Barry K."/>
            <person name="Miller A.N."/>
            <person name="Grigoriev I.V."/>
            <person name="Debuchy R."/>
            <person name="Gladieux P."/>
            <person name="Hiltunen Thoren M."/>
            <person name="Johannesson H."/>
        </authorList>
    </citation>
    <scope>NUCLEOTIDE SEQUENCE [LARGE SCALE GENOMIC DNA]</scope>
    <source>
        <strain evidence="2 3">FGSC 10403</strain>
    </source>
</reference>
<feature type="region of interest" description="Disordered" evidence="1">
    <location>
        <begin position="22"/>
        <end position="49"/>
    </location>
</feature>
<dbReference type="InterPro" id="IPR034444">
    <property type="entry name" value="Nuo17.8"/>
</dbReference>
<comment type="caution">
    <text evidence="2">The sequence shown here is derived from an EMBL/GenBank/DDBJ whole genome shotgun (WGS) entry which is preliminary data.</text>
</comment>
<sequence>MSSFRLGVSRVARQVRAPCVRNTRRYASDSHAPADHTHSAAGHGEHHHANAADANEELGTAFYVIFGAIPAFGALYYFSRPGEDGQPNSITKWLQKWEEHQEALADKNALVTAALEQAAHDKHLFYYVDQLRSGHYEMKYPEVFQHGSARNVPAGTYIPLDKVVEVYRKQHLDEEERKAKKLAAAN</sequence>
<gene>
    <name evidence="2" type="ORF">B0T23DRAFT_426364</name>
</gene>
<evidence type="ECO:0000256" key="1">
    <source>
        <dbReference type="SAM" id="MobiDB-lite"/>
    </source>
</evidence>
<name>A0AAJ0MTQ2_9PEZI</name>
<dbReference type="GO" id="GO:0005739">
    <property type="term" value="C:mitochondrion"/>
    <property type="evidence" value="ECO:0007669"/>
    <property type="project" value="InterPro"/>
</dbReference>
<dbReference type="PANTHER" id="PTHR42100">
    <property type="entry name" value="OXIDOREDUCTASE 178 KDA SUBUNIT, PUTATIVE (AFU_ORTHOLOGUE AFUA_8G04320)-RELATED"/>
    <property type="match status" value="1"/>
</dbReference>
<dbReference type="PANTHER" id="PTHR42100:SF1">
    <property type="entry name" value="OXIDOREDUCTASE 178 KDA SUBUNIT, PUTATIVE (AFU_ORTHOLOGUE AFUA_8G04320)-RELATED"/>
    <property type="match status" value="1"/>
</dbReference>
<dbReference type="RefSeq" id="XP_062695494.1">
    <property type="nucleotide sequence ID" value="XM_062839982.1"/>
</dbReference>
<accession>A0AAJ0MTQ2</accession>
<dbReference type="Proteomes" id="UP001285908">
    <property type="component" value="Unassembled WGS sequence"/>
</dbReference>
<dbReference type="EMBL" id="JAULSX010000002">
    <property type="protein sequence ID" value="KAK3497230.1"/>
    <property type="molecule type" value="Genomic_DNA"/>
</dbReference>
<organism evidence="2 3">
    <name type="scientific">Neurospora hispaniola</name>
    <dbReference type="NCBI Taxonomy" id="588809"/>
    <lineage>
        <taxon>Eukaryota</taxon>
        <taxon>Fungi</taxon>
        <taxon>Dikarya</taxon>
        <taxon>Ascomycota</taxon>
        <taxon>Pezizomycotina</taxon>
        <taxon>Sordariomycetes</taxon>
        <taxon>Sordariomycetidae</taxon>
        <taxon>Sordariales</taxon>
        <taxon>Sordariaceae</taxon>
        <taxon>Neurospora</taxon>
    </lineage>
</organism>
<dbReference type="AlphaFoldDB" id="A0AAJ0MTQ2"/>
<evidence type="ECO:0000313" key="3">
    <source>
        <dbReference type="Proteomes" id="UP001285908"/>
    </source>
</evidence>